<evidence type="ECO:0000313" key="1">
    <source>
        <dbReference type="EMBL" id="KGN44355.1"/>
    </source>
</evidence>
<gene>
    <name evidence="1" type="ORF">Csa_7G268520</name>
</gene>
<name>A0A0A0K3T0_CUCSA</name>
<sequence length="110" mass="12831">MFFTASFSESQLTWEMEIRPPFVVIVGLVIPPLSSLVQLDITNNLATVSNSWEDEHGWNISYRRNLKEEEFEDWLTLTNLLSTVNPTRDKWTWNVDKNGNFSFYSLLDAI</sequence>
<reference evidence="1 2" key="3">
    <citation type="journal article" date="2010" name="BMC Genomics">
        <title>Transcriptome sequencing and comparative analysis of cucumber flowers with different sex types.</title>
        <authorList>
            <person name="Guo S."/>
            <person name="Zheng Y."/>
            <person name="Joung J.G."/>
            <person name="Liu S."/>
            <person name="Zhang Z."/>
            <person name="Crasta O.R."/>
            <person name="Sobral B.W."/>
            <person name="Xu Y."/>
            <person name="Huang S."/>
            <person name="Fei Z."/>
        </authorList>
    </citation>
    <scope>NUCLEOTIDE SEQUENCE [LARGE SCALE GENOMIC DNA]</scope>
    <source>
        <strain evidence="2">cv. 9930</strain>
    </source>
</reference>
<proteinExistence type="predicted"/>
<accession>A0A0A0K3T0</accession>
<dbReference type="EMBL" id="CM002928">
    <property type="protein sequence ID" value="KGN44355.1"/>
    <property type="molecule type" value="Genomic_DNA"/>
</dbReference>
<dbReference type="Gramene" id="KGN44355">
    <property type="protein sequence ID" value="KGN44355"/>
    <property type="gene ID" value="Csa_7G268520"/>
</dbReference>
<evidence type="ECO:0000313" key="2">
    <source>
        <dbReference type="Proteomes" id="UP000029981"/>
    </source>
</evidence>
<reference evidence="1 2" key="1">
    <citation type="journal article" date="2009" name="Nat. Genet.">
        <title>The genome of the cucumber, Cucumis sativus L.</title>
        <authorList>
            <person name="Huang S."/>
            <person name="Li R."/>
            <person name="Zhang Z."/>
            <person name="Li L."/>
            <person name="Gu X."/>
            <person name="Fan W."/>
            <person name="Lucas W.J."/>
            <person name="Wang X."/>
            <person name="Xie B."/>
            <person name="Ni P."/>
            <person name="Ren Y."/>
            <person name="Zhu H."/>
            <person name="Li J."/>
            <person name="Lin K."/>
            <person name="Jin W."/>
            <person name="Fei Z."/>
            <person name="Li G."/>
            <person name="Staub J."/>
            <person name="Kilian A."/>
            <person name="van der Vossen E.A."/>
            <person name="Wu Y."/>
            <person name="Guo J."/>
            <person name="He J."/>
            <person name="Jia Z."/>
            <person name="Ren Y."/>
            <person name="Tian G."/>
            <person name="Lu Y."/>
            <person name="Ruan J."/>
            <person name="Qian W."/>
            <person name="Wang M."/>
            <person name="Huang Q."/>
            <person name="Li B."/>
            <person name="Xuan Z."/>
            <person name="Cao J."/>
            <person name="Asan"/>
            <person name="Wu Z."/>
            <person name="Zhang J."/>
            <person name="Cai Q."/>
            <person name="Bai Y."/>
            <person name="Zhao B."/>
            <person name="Han Y."/>
            <person name="Li Y."/>
            <person name="Li X."/>
            <person name="Wang S."/>
            <person name="Shi Q."/>
            <person name="Liu S."/>
            <person name="Cho W.K."/>
            <person name="Kim J.Y."/>
            <person name="Xu Y."/>
            <person name="Heller-Uszynska K."/>
            <person name="Miao H."/>
            <person name="Cheng Z."/>
            <person name="Zhang S."/>
            <person name="Wu J."/>
            <person name="Yang Y."/>
            <person name="Kang H."/>
            <person name="Li M."/>
            <person name="Liang H."/>
            <person name="Ren X."/>
            <person name="Shi Z."/>
            <person name="Wen M."/>
            <person name="Jian M."/>
            <person name="Yang H."/>
            <person name="Zhang G."/>
            <person name="Yang Z."/>
            <person name="Chen R."/>
            <person name="Liu S."/>
            <person name="Li J."/>
            <person name="Ma L."/>
            <person name="Liu H."/>
            <person name="Zhou Y."/>
            <person name="Zhao J."/>
            <person name="Fang X."/>
            <person name="Li G."/>
            <person name="Fang L."/>
            <person name="Li Y."/>
            <person name="Liu D."/>
            <person name="Zheng H."/>
            <person name="Zhang Y."/>
            <person name="Qin N."/>
            <person name="Li Z."/>
            <person name="Yang G."/>
            <person name="Yang S."/>
            <person name="Bolund L."/>
            <person name="Kristiansen K."/>
            <person name="Zheng H."/>
            <person name="Li S."/>
            <person name="Zhang X."/>
            <person name="Yang H."/>
            <person name="Wang J."/>
            <person name="Sun R."/>
            <person name="Zhang B."/>
            <person name="Jiang S."/>
            <person name="Wang J."/>
            <person name="Du Y."/>
            <person name="Li S."/>
        </authorList>
    </citation>
    <scope>NUCLEOTIDE SEQUENCE [LARGE SCALE GENOMIC DNA]</scope>
    <source>
        <strain evidence="2">cv. 9930</strain>
    </source>
</reference>
<reference evidence="1 2" key="4">
    <citation type="journal article" date="2011" name="BMC Genomics">
        <title>RNA-Seq improves annotation of protein-coding genes in the cucumber genome.</title>
        <authorList>
            <person name="Li Z."/>
            <person name="Zhang Z."/>
            <person name="Yan P."/>
            <person name="Huang S."/>
            <person name="Fei Z."/>
            <person name="Lin K."/>
        </authorList>
    </citation>
    <scope>NUCLEOTIDE SEQUENCE [LARGE SCALE GENOMIC DNA]</scope>
    <source>
        <strain evidence="2">cv. 9930</strain>
    </source>
</reference>
<organism evidence="1 2">
    <name type="scientific">Cucumis sativus</name>
    <name type="common">Cucumber</name>
    <dbReference type="NCBI Taxonomy" id="3659"/>
    <lineage>
        <taxon>Eukaryota</taxon>
        <taxon>Viridiplantae</taxon>
        <taxon>Streptophyta</taxon>
        <taxon>Embryophyta</taxon>
        <taxon>Tracheophyta</taxon>
        <taxon>Spermatophyta</taxon>
        <taxon>Magnoliopsida</taxon>
        <taxon>eudicotyledons</taxon>
        <taxon>Gunneridae</taxon>
        <taxon>Pentapetalae</taxon>
        <taxon>rosids</taxon>
        <taxon>fabids</taxon>
        <taxon>Cucurbitales</taxon>
        <taxon>Cucurbitaceae</taxon>
        <taxon>Benincaseae</taxon>
        <taxon>Cucumis</taxon>
    </lineage>
</organism>
<dbReference type="AlphaFoldDB" id="A0A0A0K3T0"/>
<keyword evidence="2" id="KW-1185">Reference proteome</keyword>
<protein>
    <submittedName>
        <fullName evidence="1">Uncharacterized protein</fullName>
    </submittedName>
</protein>
<dbReference type="Proteomes" id="UP000029981">
    <property type="component" value="Chromosome 7"/>
</dbReference>
<reference evidence="1 2" key="2">
    <citation type="journal article" date="2009" name="PLoS ONE">
        <title>An integrated genetic and cytogenetic map of the cucumber genome.</title>
        <authorList>
            <person name="Ren Y."/>
            <person name="Zhang Z."/>
            <person name="Liu J."/>
            <person name="Staub J.E."/>
            <person name="Han Y."/>
            <person name="Cheng Z."/>
            <person name="Li X."/>
            <person name="Lu J."/>
            <person name="Miao H."/>
            <person name="Kang H."/>
            <person name="Xie B."/>
            <person name="Gu X."/>
            <person name="Wang X."/>
            <person name="Du Y."/>
            <person name="Jin W."/>
            <person name="Huang S."/>
        </authorList>
    </citation>
    <scope>NUCLEOTIDE SEQUENCE [LARGE SCALE GENOMIC DNA]</scope>
    <source>
        <strain evidence="2">cv. 9930</strain>
    </source>
</reference>